<organism evidence="2 3">
    <name type="scientific">Heterobasidion irregulare (strain TC 32-1)</name>
    <dbReference type="NCBI Taxonomy" id="747525"/>
    <lineage>
        <taxon>Eukaryota</taxon>
        <taxon>Fungi</taxon>
        <taxon>Dikarya</taxon>
        <taxon>Basidiomycota</taxon>
        <taxon>Agaricomycotina</taxon>
        <taxon>Agaricomycetes</taxon>
        <taxon>Russulales</taxon>
        <taxon>Bondarzewiaceae</taxon>
        <taxon>Heterobasidion</taxon>
        <taxon>Heterobasidion annosum species complex</taxon>
    </lineage>
</organism>
<dbReference type="InParanoid" id="W4K1N6"/>
<evidence type="ECO:0000256" key="1">
    <source>
        <dbReference type="SAM" id="MobiDB-lite"/>
    </source>
</evidence>
<sequence>MLGGTSLKFEMDVGHKGSIGVGNKTRLASSLSAGVHDGDGESNNKAHRIRLNKSLADDTVLSLLPTPAPAPIPPTTRTCTPTSIPIPIPIPSPSLCTPAISSSPPPTPLPSANTPNDPRPRIYRSLRARPAATSISSPSVRSPDPAPNSISPPSPSPTPPMLTTRGALIIPFSDSARRFRSLSAPPPLPLALTLPIPAPNASPSSSGPSRASFRRNSALSPRRLAERSSTRTPVTGTVIGAASGPRIGMPIGVTGAGG</sequence>
<feature type="compositionally biased region" description="Low complexity" evidence="1">
    <location>
        <begin position="93"/>
        <end position="102"/>
    </location>
</feature>
<dbReference type="KEGG" id="hir:HETIRDRAFT_452751"/>
<protein>
    <submittedName>
        <fullName evidence="2">Uncharacterized protein</fullName>
    </submittedName>
</protein>
<feature type="region of interest" description="Disordered" evidence="1">
    <location>
        <begin position="64"/>
        <end position="164"/>
    </location>
</feature>
<dbReference type="GeneID" id="20676291"/>
<dbReference type="EMBL" id="KI925460">
    <property type="protein sequence ID" value="ETW79634.1"/>
    <property type="molecule type" value="Genomic_DNA"/>
</dbReference>
<name>W4K1N6_HETIT</name>
<dbReference type="HOGENOM" id="CLU_1077914_0_0_1"/>
<proteinExistence type="predicted"/>
<feature type="compositionally biased region" description="Pro residues" evidence="1">
    <location>
        <begin position="144"/>
        <end position="160"/>
    </location>
</feature>
<dbReference type="RefSeq" id="XP_009548201.1">
    <property type="nucleotide sequence ID" value="XM_009549906.1"/>
</dbReference>
<dbReference type="AlphaFoldDB" id="W4K1N6"/>
<dbReference type="Proteomes" id="UP000030671">
    <property type="component" value="Unassembled WGS sequence"/>
</dbReference>
<keyword evidence="3" id="KW-1185">Reference proteome</keyword>
<reference evidence="2 3" key="1">
    <citation type="journal article" date="2012" name="New Phytol.">
        <title>Insight into trade-off between wood decay and parasitism from the genome of a fungal forest pathogen.</title>
        <authorList>
            <person name="Olson A."/>
            <person name="Aerts A."/>
            <person name="Asiegbu F."/>
            <person name="Belbahri L."/>
            <person name="Bouzid O."/>
            <person name="Broberg A."/>
            <person name="Canback B."/>
            <person name="Coutinho P.M."/>
            <person name="Cullen D."/>
            <person name="Dalman K."/>
            <person name="Deflorio G."/>
            <person name="van Diepen L.T."/>
            <person name="Dunand C."/>
            <person name="Duplessis S."/>
            <person name="Durling M."/>
            <person name="Gonthier P."/>
            <person name="Grimwood J."/>
            <person name="Fossdal C.G."/>
            <person name="Hansson D."/>
            <person name="Henrissat B."/>
            <person name="Hietala A."/>
            <person name="Himmelstrand K."/>
            <person name="Hoffmeister D."/>
            <person name="Hogberg N."/>
            <person name="James T.Y."/>
            <person name="Karlsson M."/>
            <person name="Kohler A."/>
            <person name="Kues U."/>
            <person name="Lee Y.H."/>
            <person name="Lin Y.C."/>
            <person name="Lind M."/>
            <person name="Lindquist E."/>
            <person name="Lombard V."/>
            <person name="Lucas S."/>
            <person name="Lunden K."/>
            <person name="Morin E."/>
            <person name="Murat C."/>
            <person name="Park J."/>
            <person name="Raffaello T."/>
            <person name="Rouze P."/>
            <person name="Salamov A."/>
            <person name="Schmutz J."/>
            <person name="Solheim H."/>
            <person name="Stahlberg J."/>
            <person name="Velez H."/>
            <person name="de Vries R.P."/>
            <person name="Wiebenga A."/>
            <person name="Woodward S."/>
            <person name="Yakovlev I."/>
            <person name="Garbelotto M."/>
            <person name="Martin F."/>
            <person name="Grigoriev I.V."/>
            <person name="Stenlid J."/>
        </authorList>
    </citation>
    <scope>NUCLEOTIDE SEQUENCE [LARGE SCALE GENOMIC DNA]</scope>
    <source>
        <strain evidence="2 3">TC 32-1</strain>
    </source>
</reference>
<feature type="region of interest" description="Disordered" evidence="1">
    <location>
        <begin position="199"/>
        <end position="258"/>
    </location>
</feature>
<accession>W4K1N6</accession>
<evidence type="ECO:0000313" key="3">
    <source>
        <dbReference type="Proteomes" id="UP000030671"/>
    </source>
</evidence>
<gene>
    <name evidence="2" type="ORF">HETIRDRAFT_452751</name>
</gene>
<evidence type="ECO:0000313" key="2">
    <source>
        <dbReference type="EMBL" id="ETW79634.1"/>
    </source>
</evidence>
<feature type="compositionally biased region" description="Low complexity" evidence="1">
    <location>
        <begin position="199"/>
        <end position="211"/>
    </location>
</feature>